<evidence type="ECO:0000256" key="4">
    <source>
        <dbReference type="ARBA" id="ARBA00022833"/>
    </source>
</evidence>
<dbReference type="InterPro" id="IPR036236">
    <property type="entry name" value="Znf_C2H2_sf"/>
</dbReference>
<evidence type="ECO:0000313" key="9">
    <source>
        <dbReference type="Proteomes" id="UP001234178"/>
    </source>
</evidence>
<gene>
    <name evidence="8" type="ORF">OUZ56_020199</name>
</gene>
<feature type="domain" description="C2H2-type" evidence="7">
    <location>
        <begin position="228"/>
        <end position="255"/>
    </location>
</feature>
<keyword evidence="2" id="KW-0677">Repeat</keyword>
<dbReference type="PANTHER" id="PTHR24379:SF121">
    <property type="entry name" value="C2H2-TYPE DOMAIN-CONTAINING PROTEIN"/>
    <property type="match status" value="1"/>
</dbReference>
<keyword evidence="1" id="KW-0479">Metal-binding</keyword>
<accession>A0ABQ9ZEJ7</accession>
<dbReference type="PANTHER" id="PTHR24379">
    <property type="entry name" value="KRAB AND ZINC FINGER DOMAIN-CONTAINING"/>
    <property type="match status" value="1"/>
</dbReference>
<reference evidence="8 9" key="1">
    <citation type="journal article" date="2023" name="Nucleic Acids Res.">
        <title>The hologenome of Daphnia magna reveals possible DNA methylation and microbiome-mediated evolution of the host genome.</title>
        <authorList>
            <person name="Chaturvedi A."/>
            <person name="Li X."/>
            <person name="Dhandapani V."/>
            <person name="Marshall H."/>
            <person name="Kissane S."/>
            <person name="Cuenca-Cambronero M."/>
            <person name="Asole G."/>
            <person name="Calvet F."/>
            <person name="Ruiz-Romero M."/>
            <person name="Marangio P."/>
            <person name="Guigo R."/>
            <person name="Rago D."/>
            <person name="Mirbahai L."/>
            <person name="Eastwood N."/>
            <person name="Colbourne J.K."/>
            <person name="Zhou J."/>
            <person name="Mallon E."/>
            <person name="Orsini L."/>
        </authorList>
    </citation>
    <scope>NUCLEOTIDE SEQUENCE [LARGE SCALE GENOMIC DNA]</scope>
    <source>
        <strain evidence="8">LRV0_1</strain>
    </source>
</reference>
<dbReference type="InterPro" id="IPR013087">
    <property type="entry name" value="Znf_C2H2_type"/>
</dbReference>
<keyword evidence="3 5" id="KW-0863">Zinc-finger</keyword>
<evidence type="ECO:0000256" key="6">
    <source>
        <dbReference type="SAM" id="MobiDB-lite"/>
    </source>
</evidence>
<feature type="domain" description="C2H2-type" evidence="7">
    <location>
        <begin position="256"/>
        <end position="284"/>
    </location>
</feature>
<evidence type="ECO:0000259" key="7">
    <source>
        <dbReference type="PROSITE" id="PS50157"/>
    </source>
</evidence>
<organism evidence="8 9">
    <name type="scientific">Daphnia magna</name>
    <dbReference type="NCBI Taxonomy" id="35525"/>
    <lineage>
        <taxon>Eukaryota</taxon>
        <taxon>Metazoa</taxon>
        <taxon>Ecdysozoa</taxon>
        <taxon>Arthropoda</taxon>
        <taxon>Crustacea</taxon>
        <taxon>Branchiopoda</taxon>
        <taxon>Diplostraca</taxon>
        <taxon>Cladocera</taxon>
        <taxon>Anomopoda</taxon>
        <taxon>Daphniidae</taxon>
        <taxon>Daphnia</taxon>
    </lineage>
</organism>
<sequence>MVMRDYDVEMSNNASHEFSGVHSFAEETMPEDYDMESSSEALTTELEEGEVLQDAELVCVNQEDIDRLAAEEEAAEIEFSSPNYTQQKAKRKGQDLLRYHIVSCQEELEELRNQSANEDGLIDPKDKLHLVKYVKIEGKILKLWECGICAKDFRHQYTLMRHLPTHTDERKFVCDVCDKAFRQMSTLSQHRAIHSNARPYVCEVCQKTFNRVSTLISHRRTHFDDKPHKCHVCGKGFHQKGNLKNHIFSHSNERPYRCEICGRGFNQMSNLVVHKMKLHGQASPADGTTRAAQTDKFSCKLCNEKFPKKAFLTLHEEQTHNLIKSRSSSNRKNRVPASNRKQVQVAVASESVTLKQPTVTRSNSKVLQSKNEDGNTAGLLIDAIQTPSMQEARNTNQTAFALLKSIDGTPSLVKIFDLPNNKQLLISATSEDLAESAQKSAQVDPSCKPSQVKVAVVATVSQQMGDDGQLVVRIESIEVDQKILDSIETPCRQENAIEVSSFKDTISNSCEPTTELENDQIHFVRPLPDGGFEIVGETEAASFLEIVEEDSSRSGDASNSSLMDSAQIFITQDEHGHLMLEGTPLHYLLGANNQQQLQFVLNNSKRK</sequence>
<comment type="caution">
    <text evidence="8">The sequence shown here is derived from an EMBL/GenBank/DDBJ whole genome shotgun (WGS) entry which is preliminary data.</text>
</comment>
<dbReference type="EMBL" id="JAOYFB010000003">
    <property type="protein sequence ID" value="KAK4011078.1"/>
    <property type="molecule type" value="Genomic_DNA"/>
</dbReference>
<evidence type="ECO:0000256" key="3">
    <source>
        <dbReference type="ARBA" id="ARBA00022771"/>
    </source>
</evidence>
<evidence type="ECO:0000256" key="2">
    <source>
        <dbReference type="ARBA" id="ARBA00022737"/>
    </source>
</evidence>
<proteinExistence type="predicted"/>
<feature type="domain" description="C2H2-type" evidence="7">
    <location>
        <begin position="297"/>
        <end position="325"/>
    </location>
</feature>
<dbReference type="Proteomes" id="UP001234178">
    <property type="component" value="Unassembled WGS sequence"/>
</dbReference>
<name>A0ABQ9ZEJ7_9CRUS</name>
<keyword evidence="4" id="KW-0862">Zinc</keyword>
<evidence type="ECO:0000256" key="1">
    <source>
        <dbReference type="ARBA" id="ARBA00022723"/>
    </source>
</evidence>
<dbReference type="PROSITE" id="PS00028">
    <property type="entry name" value="ZINC_FINGER_C2H2_1"/>
    <property type="match status" value="6"/>
</dbReference>
<dbReference type="SUPFAM" id="SSF57667">
    <property type="entry name" value="beta-beta-alpha zinc fingers"/>
    <property type="match status" value="3"/>
</dbReference>
<evidence type="ECO:0000313" key="8">
    <source>
        <dbReference type="EMBL" id="KAK4011078.1"/>
    </source>
</evidence>
<evidence type="ECO:0000256" key="5">
    <source>
        <dbReference type="PROSITE-ProRule" id="PRU00042"/>
    </source>
</evidence>
<dbReference type="PROSITE" id="PS50157">
    <property type="entry name" value="ZINC_FINGER_C2H2_2"/>
    <property type="match status" value="6"/>
</dbReference>
<feature type="region of interest" description="Disordered" evidence="6">
    <location>
        <begin position="321"/>
        <end position="344"/>
    </location>
</feature>
<dbReference type="SMART" id="SM00355">
    <property type="entry name" value="ZnF_C2H2"/>
    <property type="match status" value="6"/>
</dbReference>
<dbReference type="Gene3D" id="3.30.160.60">
    <property type="entry name" value="Classic Zinc Finger"/>
    <property type="match status" value="5"/>
</dbReference>
<feature type="domain" description="C2H2-type" evidence="7">
    <location>
        <begin position="200"/>
        <end position="227"/>
    </location>
</feature>
<protein>
    <recommendedName>
        <fullName evidence="7">C2H2-type domain-containing protein</fullName>
    </recommendedName>
</protein>
<feature type="domain" description="C2H2-type" evidence="7">
    <location>
        <begin position="144"/>
        <end position="171"/>
    </location>
</feature>
<dbReference type="Pfam" id="PF00096">
    <property type="entry name" value="zf-C2H2"/>
    <property type="match status" value="4"/>
</dbReference>
<feature type="domain" description="C2H2-type" evidence="7">
    <location>
        <begin position="172"/>
        <end position="199"/>
    </location>
</feature>
<keyword evidence="9" id="KW-1185">Reference proteome</keyword>